<dbReference type="EMBL" id="JADQDM010000002">
    <property type="protein sequence ID" value="MBF9220310.1"/>
    <property type="molecule type" value="Genomic_DNA"/>
</dbReference>
<name>A0ABS0I049_9BACT</name>
<evidence type="ECO:0000313" key="1">
    <source>
        <dbReference type="EMBL" id="MBF9220310.1"/>
    </source>
</evidence>
<sequence>MKKTVLLLLGITATLGSCQKDKLAPSKDVSALKEQFHGKYKIVSVTSDLAVDLNEDGRFSTNLSDEIPGLSNSDFEVLIGNNSPKNDYIGMAVQFWQHQNVTRNWNYSSPDSLMVLGFVNQPTYRYFNFNAALTRLQLEQLLDAPADEGQYPAPESIAVAGPEQLLVVTNRLLFVRKAWKPVRITALYKRYTKTT</sequence>
<dbReference type="RefSeq" id="WP_196291776.1">
    <property type="nucleotide sequence ID" value="NZ_JADQDM010000002.1"/>
</dbReference>
<comment type="caution">
    <text evidence="1">The sequence shown here is derived from an EMBL/GenBank/DDBJ whole genome shotgun (WGS) entry which is preliminary data.</text>
</comment>
<gene>
    <name evidence="1" type="ORF">I2H31_04265</name>
</gene>
<proteinExistence type="predicted"/>
<reference evidence="1 2" key="1">
    <citation type="submission" date="2020-11" db="EMBL/GenBank/DDBJ databases">
        <authorList>
            <person name="Kim M.K."/>
        </authorList>
    </citation>
    <scope>NUCLEOTIDE SEQUENCE [LARGE SCALE GENOMIC DNA]</scope>
    <source>
        <strain evidence="1 2">BT662</strain>
    </source>
</reference>
<evidence type="ECO:0000313" key="2">
    <source>
        <dbReference type="Proteomes" id="UP000618931"/>
    </source>
</evidence>
<keyword evidence="2" id="KW-1185">Reference proteome</keyword>
<dbReference type="Proteomes" id="UP000618931">
    <property type="component" value="Unassembled WGS sequence"/>
</dbReference>
<accession>A0ABS0I049</accession>
<protein>
    <submittedName>
        <fullName evidence="1">Uncharacterized protein</fullName>
    </submittedName>
</protein>
<organism evidence="1 2">
    <name type="scientific">Hymenobacter ruricola</name>
    <dbReference type="NCBI Taxonomy" id="2791023"/>
    <lineage>
        <taxon>Bacteria</taxon>
        <taxon>Pseudomonadati</taxon>
        <taxon>Bacteroidota</taxon>
        <taxon>Cytophagia</taxon>
        <taxon>Cytophagales</taxon>
        <taxon>Hymenobacteraceae</taxon>
        <taxon>Hymenobacter</taxon>
    </lineage>
</organism>
<dbReference type="PROSITE" id="PS51257">
    <property type="entry name" value="PROKAR_LIPOPROTEIN"/>
    <property type="match status" value="1"/>
</dbReference>